<sequence>MTAKRTTTGGGKQVRENARQAAFNLIPPAQVQAAEDFGEAAAVVAAGREHQRQLEETYRSATEHARDTNWNSDQLRQLLTELGLDLELPKRKPRSTSSGATSPPQSTTGQSPNGGSVNHEATPPRDVS</sequence>
<keyword evidence="3" id="KW-1185">Reference proteome</keyword>
<feature type="compositionally biased region" description="Polar residues" evidence="1">
    <location>
        <begin position="95"/>
        <end position="116"/>
    </location>
</feature>
<protein>
    <submittedName>
        <fullName evidence="2">Uncharacterized protein</fullName>
    </submittedName>
</protein>
<proteinExistence type="predicted"/>
<accession>A0A839E913</accession>
<reference evidence="2 3" key="1">
    <citation type="submission" date="2020-07" db="EMBL/GenBank/DDBJ databases">
        <title>Sequencing the genomes of 1000 actinobacteria strains.</title>
        <authorList>
            <person name="Klenk H.-P."/>
        </authorList>
    </citation>
    <scope>NUCLEOTIDE SEQUENCE [LARGE SCALE GENOMIC DNA]</scope>
    <source>
        <strain evidence="2 3">DSM 45975</strain>
    </source>
</reference>
<dbReference type="Proteomes" id="UP000569329">
    <property type="component" value="Unassembled WGS sequence"/>
</dbReference>
<dbReference type="AlphaFoldDB" id="A0A839E913"/>
<gene>
    <name evidence="2" type="ORF">FHX42_005168</name>
</gene>
<organism evidence="2 3">
    <name type="scientific">Halosaccharopolyspora lacisalsi</name>
    <dbReference type="NCBI Taxonomy" id="1000566"/>
    <lineage>
        <taxon>Bacteria</taxon>
        <taxon>Bacillati</taxon>
        <taxon>Actinomycetota</taxon>
        <taxon>Actinomycetes</taxon>
        <taxon>Pseudonocardiales</taxon>
        <taxon>Pseudonocardiaceae</taxon>
        <taxon>Halosaccharopolyspora</taxon>
    </lineage>
</organism>
<evidence type="ECO:0000256" key="1">
    <source>
        <dbReference type="SAM" id="MobiDB-lite"/>
    </source>
</evidence>
<comment type="caution">
    <text evidence="2">The sequence shown here is derived from an EMBL/GenBank/DDBJ whole genome shotgun (WGS) entry which is preliminary data.</text>
</comment>
<name>A0A839E913_9PSEU</name>
<evidence type="ECO:0000313" key="3">
    <source>
        <dbReference type="Proteomes" id="UP000569329"/>
    </source>
</evidence>
<dbReference type="EMBL" id="JACGWZ010000010">
    <property type="protein sequence ID" value="MBA8827761.1"/>
    <property type="molecule type" value="Genomic_DNA"/>
</dbReference>
<dbReference type="RefSeq" id="WP_182546923.1">
    <property type="nucleotide sequence ID" value="NZ_JACGWZ010000010.1"/>
</dbReference>
<feature type="region of interest" description="Disordered" evidence="1">
    <location>
        <begin position="84"/>
        <end position="128"/>
    </location>
</feature>
<evidence type="ECO:0000313" key="2">
    <source>
        <dbReference type="EMBL" id="MBA8827761.1"/>
    </source>
</evidence>